<dbReference type="Proteomes" id="UP001596380">
    <property type="component" value="Unassembled WGS sequence"/>
</dbReference>
<feature type="transmembrane region" description="Helical" evidence="1">
    <location>
        <begin position="51"/>
        <end position="71"/>
    </location>
</feature>
<name>A0ABW2CW90_9ACTN</name>
<accession>A0ABW2CW90</accession>
<evidence type="ECO:0000313" key="2">
    <source>
        <dbReference type="EMBL" id="MFC6885251.1"/>
    </source>
</evidence>
<reference evidence="3" key="1">
    <citation type="journal article" date="2019" name="Int. J. Syst. Evol. Microbiol.">
        <title>The Global Catalogue of Microorganisms (GCM) 10K type strain sequencing project: providing services to taxonomists for standard genome sequencing and annotation.</title>
        <authorList>
            <consortium name="The Broad Institute Genomics Platform"/>
            <consortium name="The Broad Institute Genome Sequencing Center for Infectious Disease"/>
            <person name="Wu L."/>
            <person name="Ma J."/>
        </authorList>
    </citation>
    <scope>NUCLEOTIDE SEQUENCE [LARGE SCALE GENOMIC DNA]</scope>
    <source>
        <strain evidence="3">JCM 3369</strain>
    </source>
</reference>
<keyword evidence="1" id="KW-0812">Transmembrane</keyword>
<feature type="transmembrane region" description="Helical" evidence="1">
    <location>
        <begin position="21"/>
        <end position="39"/>
    </location>
</feature>
<dbReference type="RefSeq" id="WP_378047820.1">
    <property type="nucleotide sequence ID" value="NZ_JBHSXE010000001.1"/>
</dbReference>
<dbReference type="PANTHER" id="PTHR36844">
    <property type="entry name" value="PROTEASE PRSW"/>
    <property type="match status" value="1"/>
</dbReference>
<evidence type="ECO:0000313" key="3">
    <source>
        <dbReference type="Proteomes" id="UP001596380"/>
    </source>
</evidence>
<keyword evidence="3" id="KW-1185">Reference proteome</keyword>
<dbReference type="EMBL" id="JBHSXS010000035">
    <property type="protein sequence ID" value="MFC6885251.1"/>
    <property type="molecule type" value="Genomic_DNA"/>
</dbReference>
<keyword evidence="1" id="KW-1133">Transmembrane helix</keyword>
<comment type="caution">
    <text evidence="2">The sequence shown here is derived from an EMBL/GenBank/DDBJ whole genome shotgun (WGS) entry which is preliminary data.</text>
</comment>
<organism evidence="2 3">
    <name type="scientific">Actinomadura yumaensis</name>
    <dbReference type="NCBI Taxonomy" id="111807"/>
    <lineage>
        <taxon>Bacteria</taxon>
        <taxon>Bacillati</taxon>
        <taxon>Actinomycetota</taxon>
        <taxon>Actinomycetes</taxon>
        <taxon>Streptosporangiales</taxon>
        <taxon>Thermomonosporaceae</taxon>
        <taxon>Actinomadura</taxon>
    </lineage>
</organism>
<dbReference type="GO" id="GO:0008237">
    <property type="term" value="F:metallopeptidase activity"/>
    <property type="evidence" value="ECO:0007669"/>
    <property type="project" value="UniProtKB-KW"/>
</dbReference>
<dbReference type="Pfam" id="PF13367">
    <property type="entry name" value="PrsW-protease"/>
    <property type="match status" value="1"/>
</dbReference>
<keyword evidence="2" id="KW-0378">Hydrolase</keyword>
<dbReference type="InterPro" id="IPR026898">
    <property type="entry name" value="PrsW"/>
</dbReference>
<sequence>MSGTAAPRRVLAPPRASRQERAARTLLWAGAAAGLFLLAENLKGVAAEFPGDLLLAVLIEAVVALAGFGLLRRLRPIHPPPWGPSGASLAWGATAAAGCALPANGGLMAVWSKTGGTGFADEWGAALTAPVNEETLKAAGIVMLALAAPYALRGPVDGMMLGALTGLGFQVTENVIYGANSIIQSGGVEPGLSVVRTSLLRVGVTGPGSHWTMTAVAGAGIGYLVARGVWGARHAVFLFLCAYGMHWFFDAPVLPPGSGTLVKTAVDFLVAAIVYLALRRAYRARARRVLSAQFAAGEAPSSEVKFMLSRRGRRLARRRVPAGPHHDALAAWQQAELDLLDARAADATSLTPRR</sequence>
<gene>
    <name evidence="2" type="ORF">ACFQKB_36220</name>
</gene>
<proteinExistence type="predicted"/>
<dbReference type="PANTHER" id="PTHR36844:SF1">
    <property type="entry name" value="PROTEASE PRSW"/>
    <property type="match status" value="1"/>
</dbReference>
<keyword evidence="1" id="KW-0472">Membrane</keyword>
<keyword evidence="2" id="KW-0645">Protease</keyword>
<feature type="transmembrane region" description="Helical" evidence="1">
    <location>
        <begin position="261"/>
        <end position="278"/>
    </location>
</feature>
<keyword evidence="2" id="KW-0482">Metalloprotease</keyword>
<evidence type="ECO:0000256" key="1">
    <source>
        <dbReference type="SAM" id="Phobius"/>
    </source>
</evidence>
<feature type="transmembrane region" description="Helical" evidence="1">
    <location>
        <begin position="230"/>
        <end position="249"/>
    </location>
</feature>
<protein>
    <submittedName>
        <fullName evidence="2">PrsW family intramembrane metalloprotease</fullName>
    </submittedName>
</protein>